<name>A0A1Y2I1Q0_9FUNG</name>
<dbReference type="SUPFAM" id="SSF64356">
    <property type="entry name" value="SNARE-like"/>
    <property type="match status" value="1"/>
</dbReference>
<dbReference type="GO" id="GO:0005789">
    <property type="term" value="C:endoplasmic reticulum membrane"/>
    <property type="evidence" value="ECO:0007669"/>
    <property type="project" value="UniProtKB-SubCell"/>
</dbReference>
<feature type="domain" description="Longin" evidence="15">
    <location>
        <begin position="46"/>
        <end position="87"/>
    </location>
</feature>
<dbReference type="PANTHER" id="PTHR45837">
    <property type="entry name" value="VESICLE-TRAFFICKING PROTEIN SEC22B"/>
    <property type="match status" value="1"/>
</dbReference>
<evidence type="ECO:0000256" key="12">
    <source>
        <dbReference type="ARBA" id="ARBA00024249"/>
    </source>
</evidence>
<dbReference type="SUPFAM" id="SSF58038">
    <property type="entry name" value="SNARE fusion complex"/>
    <property type="match status" value="1"/>
</dbReference>
<keyword evidence="5 14" id="KW-0812">Transmembrane</keyword>
<evidence type="ECO:0000259" key="16">
    <source>
        <dbReference type="PROSITE" id="PS50892"/>
    </source>
</evidence>
<evidence type="ECO:0000256" key="7">
    <source>
        <dbReference type="ARBA" id="ARBA00022927"/>
    </source>
</evidence>
<protein>
    <recommendedName>
        <fullName evidence="12">Protein transport protein SEC22</fullName>
    </recommendedName>
</protein>
<evidence type="ECO:0000256" key="2">
    <source>
        <dbReference type="ARBA" id="ARBA00004409"/>
    </source>
</evidence>
<keyword evidence="18" id="KW-1185">Reference proteome</keyword>
<keyword evidence="11 14" id="KW-0472">Membrane</keyword>
<evidence type="ECO:0000256" key="13">
    <source>
        <dbReference type="PROSITE-ProRule" id="PRU00290"/>
    </source>
</evidence>
<dbReference type="PROSITE" id="PS50859">
    <property type="entry name" value="LONGIN"/>
    <property type="match status" value="1"/>
</dbReference>
<reference evidence="17 18" key="1">
    <citation type="submission" date="2016-07" db="EMBL/GenBank/DDBJ databases">
        <title>Pervasive Adenine N6-methylation of Active Genes in Fungi.</title>
        <authorList>
            <consortium name="DOE Joint Genome Institute"/>
            <person name="Mondo S.J."/>
            <person name="Dannebaum R.O."/>
            <person name="Kuo R.C."/>
            <person name="Labutti K."/>
            <person name="Haridas S."/>
            <person name="Kuo A."/>
            <person name="Salamov A."/>
            <person name="Ahrendt S.R."/>
            <person name="Lipzen A."/>
            <person name="Sullivan W."/>
            <person name="Andreopoulos W.B."/>
            <person name="Clum A."/>
            <person name="Lindquist E."/>
            <person name="Daum C."/>
            <person name="Ramamoorthy G.K."/>
            <person name="Gryganskyi A."/>
            <person name="Culley D."/>
            <person name="Magnuson J.K."/>
            <person name="James T.Y."/>
            <person name="O'Malley M.A."/>
            <person name="Stajich J.E."/>
            <person name="Spatafora J.W."/>
            <person name="Visel A."/>
            <person name="Grigoriev I.V."/>
        </authorList>
    </citation>
    <scope>NUCLEOTIDE SEQUENCE [LARGE SCALE GENOMIC DNA]</scope>
    <source>
        <strain evidence="17 18">PL171</strain>
    </source>
</reference>
<evidence type="ECO:0000313" key="18">
    <source>
        <dbReference type="Proteomes" id="UP000193411"/>
    </source>
</evidence>
<evidence type="ECO:0000256" key="10">
    <source>
        <dbReference type="ARBA" id="ARBA00023054"/>
    </source>
</evidence>
<keyword evidence="8 14" id="KW-1133">Transmembrane helix</keyword>
<dbReference type="OrthoDB" id="1719357at2759"/>
<dbReference type="InterPro" id="IPR011012">
    <property type="entry name" value="Longin-like_dom_sf"/>
</dbReference>
<gene>
    <name evidence="17" type="ORF">BCR44DRAFT_1492395</name>
</gene>
<dbReference type="Pfam" id="PF00957">
    <property type="entry name" value="Synaptobrevin"/>
    <property type="match status" value="1"/>
</dbReference>
<feature type="transmembrane region" description="Helical" evidence="14">
    <location>
        <begin position="164"/>
        <end position="183"/>
    </location>
</feature>
<evidence type="ECO:0000256" key="14">
    <source>
        <dbReference type="SAM" id="Phobius"/>
    </source>
</evidence>
<dbReference type="GO" id="GO:0005484">
    <property type="term" value="F:SNAP receptor activity"/>
    <property type="evidence" value="ECO:0007669"/>
    <property type="project" value="InterPro"/>
</dbReference>
<comment type="caution">
    <text evidence="17">The sequence shown here is derived from an EMBL/GenBank/DDBJ whole genome shotgun (WGS) entry which is preliminary data.</text>
</comment>
<dbReference type="Pfam" id="PF13774">
    <property type="entry name" value="Longin"/>
    <property type="match status" value="1"/>
</dbReference>
<dbReference type="InterPro" id="IPR042855">
    <property type="entry name" value="V_SNARE_CC"/>
</dbReference>
<proteinExistence type="inferred from homology"/>
<keyword evidence="6" id="KW-0256">Endoplasmic reticulum</keyword>
<organism evidence="17 18">
    <name type="scientific">Catenaria anguillulae PL171</name>
    <dbReference type="NCBI Taxonomy" id="765915"/>
    <lineage>
        <taxon>Eukaryota</taxon>
        <taxon>Fungi</taxon>
        <taxon>Fungi incertae sedis</taxon>
        <taxon>Blastocladiomycota</taxon>
        <taxon>Blastocladiomycetes</taxon>
        <taxon>Blastocladiales</taxon>
        <taxon>Catenariaceae</taxon>
        <taxon>Catenaria</taxon>
    </lineage>
</organism>
<keyword evidence="10 13" id="KW-0175">Coiled coil</keyword>
<dbReference type="Proteomes" id="UP000193411">
    <property type="component" value="Unassembled WGS sequence"/>
</dbReference>
<keyword evidence="9" id="KW-0333">Golgi apparatus</keyword>
<evidence type="ECO:0000256" key="8">
    <source>
        <dbReference type="ARBA" id="ARBA00022989"/>
    </source>
</evidence>
<evidence type="ECO:0000256" key="11">
    <source>
        <dbReference type="ARBA" id="ARBA00023136"/>
    </source>
</evidence>
<dbReference type="STRING" id="765915.A0A1Y2I1Q0"/>
<evidence type="ECO:0000256" key="6">
    <source>
        <dbReference type="ARBA" id="ARBA00022824"/>
    </source>
</evidence>
<dbReference type="CDD" id="cd15866">
    <property type="entry name" value="R-SNARE_SEC22"/>
    <property type="match status" value="1"/>
</dbReference>
<dbReference type="CDD" id="cd14824">
    <property type="entry name" value="Longin"/>
    <property type="match status" value="1"/>
</dbReference>
<evidence type="ECO:0000256" key="9">
    <source>
        <dbReference type="ARBA" id="ARBA00023034"/>
    </source>
</evidence>
<comment type="similarity">
    <text evidence="3">Belongs to the synaptobrevin family.</text>
</comment>
<dbReference type="Gene3D" id="1.20.5.110">
    <property type="match status" value="1"/>
</dbReference>
<evidence type="ECO:0000256" key="4">
    <source>
        <dbReference type="ARBA" id="ARBA00022448"/>
    </source>
</evidence>
<feature type="domain" description="V-SNARE coiled-coil homology" evidence="16">
    <location>
        <begin position="103"/>
        <end position="163"/>
    </location>
</feature>
<dbReference type="InterPro" id="IPR044565">
    <property type="entry name" value="Sec22"/>
</dbReference>
<evidence type="ECO:0000256" key="3">
    <source>
        <dbReference type="ARBA" id="ARBA00008025"/>
    </source>
</evidence>
<dbReference type="Gene3D" id="3.30.450.50">
    <property type="entry name" value="Longin domain"/>
    <property type="match status" value="2"/>
</dbReference>
<evidence type="ECO:0000259" key="15">
    <source>
        <dbReference type="PROSITE" id="PS50859"/>
    </source>
</evidence>
<dbReference type="GO" id="GO:0000139">
    <property type="term" value="C:Golgi membrane"/>
    <property type="evidence" value="ECO:0007669"/>
    <property type="project" value="UniProtKB-SubCell"/>
</dbReference>
<evidence type="ECO:0000313" key="17">
    <source>
        <dbReference type="EMBL" id="ORZ40785.1"/>
    </source>
</evidence>
<evidence type="ECO:0000256" key="5">
    <source>
        <dbReference type="ARBA" id="ARBA00022692"/>
    </source>
</evidence>
<comment type="subcellular location">
    <subcellularLocation>
        <location evidence="1">Endoplasmic reticulum membrane</location>
        <topology evidence="1">Single-pass type IV membrane protein</topology>
    </subcellularLocation>
    <subcellularLocation>
        <location evidence="2">Golgi apparatus membrane</location>
        <topology evidence="2">Single-pass type IV membrane protein</topology>
    </subcellularLocation>
</comment>
<dbReference type="GO" id="GO:0006888">
    <property type="term" value="P:endoplasmic reticulum to Golgi vesicle-mediated transport"/>
    <property type="evidence" value="ECO:0007669"/>
    <property type="project" value="InterPro"/>
</dbReference>
<dbReference type="InterPro" id="IPR010908">
    <property type="entry name" value="Longin_dom"/>
</dbReference>
<dbReference type="AlphaFoldDB" id="A0A1Y2I1Q0"/>
<accession>A0A1Y2I1Q0</accession>
<keyword evidence="7" id="KW-0653">Protein transport</keyword>
<dbReference type="PROSITE" id="PS50892">
    <property type="entry name" value="V_SNARE"/>
    <property type="match status" value="1"/>
</dbReference>
<dbReference type="EMBL" id="MCFL01000002">
    <property type="protein sequence ID" value="ORZ40785.1"/>
    <property type="molecule type" value="Genomic_DNA"/>
</dbReference>
<sequence length="184" mass="21461">MVRSSLITRLADGLPLAASMDDQQTETQLRDAKNQAKQLLPNSRHSVPAQFGFEFLSELAKEFFLQHGHDVPSAVRPYAFVKFDTFIQKLKRQYQDTRNPPSHLQRLNEDLQDVTRIMTKNMEDLLYRGDTLDRMGTMSEALRESSLKYRKDARKLRLEAMYRTYGPPAVVLLVILLVLYFRYF</sequence>
<evidence type="ECO:0000256" key="1">
    <source>
        <dbReference type="ARBA" id="ARBA00004163"/>
    </source>
</evidence>
<keyword evidence="4" id="KW-0813">Transport</keyword>
<dbReference type="GO" id="GO:0015031">
    <property type="term" value="P:protein transport"/>
    <property type="evidence" value="ECO:0007669"/>
    <property type="project" value="UniProtKB-KW"/>
</dbReference>
<dbReference type="GO" id="GO:0006890">
    <property type="term" value="P:retrograde vesicle-mediated transport, Golgi to endoplasmic reticulum"/>
    <property type="evidence" value="ECO:0007669"/>
    <property type="project" value="InterPro"/>
</dbReference>